<organism evidence="1 2">
    <name type="scientific">Fusarium decemcellulare</name>
    <dbReference type="NCBI Taxonomy" id="57161"/>
    <lineage>
        <taxon>Eukaryota</taxon>
        <taxon>Fungi</taxon>
        <taxon>Dikarya</taxon>
        <taxon>Ascomycota</taxon>
        <taxon>Pezizomycotina</taxon>
        <taxon>Sordariomycetes</taxon>
        <taxon>Hypocreomycetidae</taxon>
        <taxon>Hypocreales</taxon>
        <taxon>Nectriaceae</taxon>
        <taxon>Fusarium</taxon>
        <taxon>Fusarium decemcellulare species complex</taxon>
    </lineage>
</organism>
<protein>
    <submittedName>
        <fullName evidence="1">Uncharacterized protein</fullName>
    </submittedName>
</protein>
<proteinExistence type="predicted"/>
<dbReference type="EMBL" id="JANRMS010000533">
    <property type="protein sequence ID" value="KAJ3538230.1"/>
    <property type="molecule type" value="Genomic_DNA"/>
</dbReference>
<dbReference type="Proteomes" id="UP001148629">
    <property type="component" value="Unassembled WGS sequence"/>
</dbReference>
<keyword evidence="2" id="KW-1185">Reference proteome</keyword>
<reference evidence="1" key="1">
    <citation type="submission" date="2022-08" db="EMBL/GenBank/DDBJ databases">
        <title>Genome Sequence of Fusarium decemcellulare.</title>
        <authorList>
            <person name="Buettner E."/>
        </authorList>
    </citation>
    <scope>NUCLEOTIDE SEQUENCE</scope>
    <source>
        <strain evidence="1">Babe19</strain>
    </source>
</reference>
<accession>A0ACC1SF53</accession>
<sequence>MILLLLAFFVAQVNADGDNGDDISNNLFSDLAPLLALFGERVTMQFISQSMGWADNVLLAMAPIGIITTIVSAIRVGGPSWLKALVGRARENLAIAEAELMSSTSDEVCEVWNGKEVVRCMGSTPIREFIICIPSSRHGLPKITAMTLDEAIDQGYMKSSDLIMLLEDEDSGRRSSQSHPENGKKTPSDIAIIRNNFSLSPNVALNCHNRVKRGEVRTFAAIGTFLQTGVLLYSGFAANFAPLKLLKDGKVIEHYAYPCTVLGTVLLVAGMMLCAHVVESSTIEKSYHINEDCRGRFLWLQQEKKVSDQVFKSSALYAKDDRHIITTSARNGKGGAQTVLNLKAVLGTTISLCGFVIQFVGLRGMHWSASVVQLGSVLFMTALRALVRRGLAMPPGSETLAPGFELEWFAMTFDDVDNTTWLNPRRYEVARPNGNGAKSGNRATEPRIEKTWAVVTGDIIKRYEELSRVENREVPPSAAHRVMSIRRDLGQLSGWPGVASAEAIAVARSIEITMDTLFKHLRGNFTWSLPVYFKGTSQKITFRVDFQENGAWKSYADEIEAALSLWLYSVRQHGDQPNEEALSTSIPFLQQSGHTKDDAWLRARGPRAKLGLRILGPYTKSLHRDLQWWMPARLSNILRVTTNIGAEQPGTKRVPEPTSQSTQQRSDDISDEKLLEIQKHRIVGYASNSDPATTQPKSAKDPPTSAANFRYNSWELKELNFGMTDAPTHDLLAATSHAPLKLLYAQDIFASFMHSASMALSKPVSGDSDIIPSGFAGEEAWKSFTLSNHDIANMAQEIQSAGLGTLNEVSLSIVAPLSLQGKLPDVDQVLDLARKQAEPHERLNRWQPAADIHLWLFELGRTFPPSTGTSVKATVLLMEYLRSLTLTTMELLEEEKHRGPGNLKDVKELEKLRQKLEDTLATQDGGVLLNLMRLYDTQGRSWECPAVECTGQGSEIPRDFAAIFNFPDMLQNLLKGTDNGLLKRWARSNGRVKTIQGWTPLHYAVKLEDDYFAHVAASHSDVNSQDISGWAPLHYACENGNTSIAQLLLQQGADMDLVGRNGTTPLHCAAKGPHFEVFDLLLQAGANADVRDASGRTPLQWAAYKGHLAIVKQLAQQGNSNQRDQSGKSVLHLAVIGGQIQIVQLLVDLGAKREVKDRGEMTPLHWASAYGHLDAVKFLISDANKDEHEMRKWTALHLAAWNGHADIVRFLVLEVRADIEKQDARGRRPLHLAAEAGHLDVVKCLVAEKAEMAGDEEDNNTPLHMAAEAGHLEVVRHLVKAGADMKIIGGWYGTPLETAAAKGHLDVVRFLVKQTSALNDRDGGTQLYYSPSTACEDYDDDVGECEWTPLHLAAARGMVNGVKLLLGKKADLEAKNDEGRTPLHLAALHGQVEIVQLFIREGANTVTEDDKGKTVMDLARELRKEEIVLALS</sequence>
<name>A0ACC1SF53_9HYPO</name>
<comment type="caution">
    <text evidence="1">The sequence shown here is derived from an EMBL/GenBank/DDBJ whole genome shotgun (WGS) entry which is preliminary data.</text>
</comment>
<gene>
    <name evidence="1" type="ORF">NM208_g6000</name>
</gene>
<evidence type="ECO:0000313" key="2">
    <source>
        <dbReference type="Proteomes" id="UP001148629"/>
    </source>
</evidence>
<evidence type="ECO:0000313" key="1">
    <source>
        <dbReference type="EMBL" id="KAJ3538230.1"/>
    </source>
</evidence>